<dbReference type="GO" id="GO:0005886">
    <property type="term" value="C:plasma membrane"/>
    <property type="evidence" value="ECO:0007669"/>
    <property type="project" value="UniProtKB-SubCell"/>
</dbReference>
<comment type="similarity">
    <text evidence="7">Belongs to the binding-protein-dependent transport system permease family.</text>
</comment>
<evidence type="ECO:0000256" key="5">
    <source>
        <dbReference type="ARBA" id="ARBA00022989"/>
    </source>
</evidence>
<feature type="transmembrane region" description="Helical" evidence="7">
    <location>
        <begin position="266"/>
        <end position="291"/>
    </location>
</feature>
<dbReference type="PANTHER" id="PTHR43386">
    <property type="entry name" value="OLIGOPEPTIDE TRANSPORT SYSTEM PERMEASE PROTEIN APPC"/>
    <property type="match status" value="1"/>
</dbReference>
<sequence length="347" mass="36631">MSDTQRPGGPAPVGGDAADQQQADLRHDAVTSGAAADGQLLVDTASAGRDEKQTSLWGDAWGELRRKPFFWIGGALAVFFLLMALFPALFARGADPRECNLSFSVDTPSAAHWFGYDQQGCDYLAQVVYGARNSLQIGFTAVIGLLVVGVVVGAVAGYFGGWIDSLLARITDVFYALPLILGALILLRVGPTIEIAGGPVPIISERGPGAISVALVIFGWMTAMRLVRSQVIAIKSSDYVAAARALGAGPLRILVRHILPNAVAPVIVYATISVGALIAAEAALTFLGVGLQRPNYSWGLQISEGQNLLRTAPHLVLIPSIVLSLTVMAFVMMGDALRDALDPRQRS</sequence>
<keyword evidence="5 7" id="KW-1133">Transmembrane helix</keyword>
<accession>A0A3N1HN72</accession>
<reference evidence="10 11" key="1">
    <citation type="journal article" date="2015" name="Stand. Genomic Sci.">
        <title>Genomic Encyclopedia of Bacterial and Archaeal Type Strains, Phase III: the genomes of soil and plant-associated and newly described type strains.</title>
        <authorList>
            <person name="Whitman W.B."/>
            <person name="Woyke T."/>
            <person name="Klenk H.P."/>
            <person name="Zhou Y."/>
            <person name="Lilburn T.G."/>
            <person name="Beck B.J."/>
            <person name="De Vos P."/>
            <person name="Vandamme P."/>
            <person name="Eisen J.A."/>
            <person name="Garrity G."/>
            <person name="Hugenholtz P."/>
            <person name="Kyrpides N.C."/>
        </authorList>
    </citation>
    <scope>NUCLEOTIDE SEQUENCE [LARGE SCALE GENOMIC DNA]</scope>
    <source>
        <strain evidence="10 11">CECT 7306</strain>
    </source>
</reference>
<evidence type="ECO:0000256" key="4">
    <source>
        <dbReference type="ARBA" id="ARBA00022692"/>
    </source>
</evidence>
<dbReference type="OrthoDB" id="6637947at2"/>
<feature type="transmembrane region" description="Helical" evidence="7">
    <location>
        <begin position="311"/>
        <end position="337"/>
    </location>
</feature>
<evidence type="ECO:0000256" key="3">
    <source>
        <dbReference type="ARBA" id="ARBA00022475"/>
    </source>
</evidence>
<dbReference type="PANTHER" id="PTHR43386:SF6">
    <property type="entry name" value="ABC TRANSPORTER PERMEASE PROTEIN"/>
    <property type="match status" value="1"/>
</dbReference>
<protein>
    <submittedName>
        <fullName evidence="10">Oligopeptide transport system permease protein</fullName>
    </submittedName>
</protein>
<keyword evidence="6 7" id="KW-0472">Membrane</keyword>
<evidence type="ECO:0000313" key="11">
    <source>
        <dbReference type="Proteomes" id="UP000276232"/>
    </source>
</evidence>
<dbReference type="InterPro" id="IPR000515">
    <property type="entry name" value="MetI-like"/>
</dbReference>
<feature type="transmembrane region" description="Helical" evidence="7">
    <location>
        <begin position="173"/>
        <end position="190"/>
    </location>
</feature>
<feature type="transmembrane region" description="Helical" evidence="7">
    <location>
        <begin position="210"/>
        <end position="227"/>
    </location>
</feature>
<dbReference type="InterPro" id="IPR025966">
    <property type="entry name" value="OppC_N"/>
</dbReference>
<proteinExistence type="inferred from homology"/>
<feature type="transmembrane region" description="Helical" evidence="7">
    <location>
        <begin position="69"/>
        <end position="90"/>
    </location>
</feature>
<feature type="domain" description="ABC transmembrane type-1" evidence="9">
    <location>
        <begin position="131"/>
        <end position="334"/>
    </location>
</feature>
<dbReference type="AlphaFoldDB" id="A0A3N1HN72"/>
<evidence type="ECO:0000259" key="9">
    <source>
        <dbReference type="PROSITE" id="PS50928"/>
    </source>
</evidence>
<dbReference type="FunCoup" id="A0A3N1HN72">
    <property type="interactions" value="66"/>
</dbReference>
<dbReference type="CDD" id="cd06261">
    <property type="entry name" value="TM_PBP2"/>
    <property type="match status" value="1"/>
</dbReference>
<dbReference type="Gene3D" id="1.10.3720.10">
    <property type="entry name" value="MetI-like"/>
    <property type="match status" value="1"/>
</dbReference>
<evidence type="ECO:0000256" key="8">
    <source>
        <dbReference type="SAM" id="MobiDB-lite"/>
    </source>
</evidence>
<evidence type="ECO:0000256" key="2">
    <source>
        <dbReference type="ARBA" id="ARBA00022448"/>
    </source>
</evidence>
<dbReference type="Proteomes" id="UP000276232">
    <property type="component" value="Unassembled WGS sequence"/>
</dbReference>
<comment type="caution">
    <text evidence="10">The sequence shown here is derived from an EMBL/GenBank/DDBJ whole genome shotgun (WGS) entry which is preliminary data.</text>
</comment>
<dbReference type="InterPro" id="IPR035906">
    <property type="entry name" value="MetI-like_sf"/>
</dbReference>
<keyword evidence="4 7" id="KW-0812">Transmembrane</keyword>
<name>A0A3N1HN72_9ACTN</name>
<evidence type="ECO:0000256" key="7">
    <source>
        <dbReference type="RuleBase" id="RU363032"/>
    </source>
</evidence>
<dbReference type="GO" id="GO:0055085">
    <property type="term" value="P:transmembrane transport"/>
    <property type="evidence" value="ECO:0007669"/>
    <property type="project" value="InterPro"/>
</dbReference>
<feature type="region of interest" description="Disordered" evidence="8">
    <location>
        <begin position="1"/>
        <end position="25"/>
    </location>
</feature>
<dbReference type="InterPro" id="IPR050366">
    <property type="entry name" value="BP-dependent_transpt_permease"/>
</dbReference>
<feature type="transmembrane region" description="Helical" evidence="7">
    <location>
        <begin position="137"/>
        <end position="161"/>
    </location>
</feature>
<keyword evidence="2 7" id="KW-0813">Transport</keyword>
<dbReference type="SUPFAM" id="SSF161098">
    <property type="entry name" value="MetI-like"/>
    <property type="match status" value="1"/>
</dbReference>
<evidence type="ECO:0000313" key="10">
    <source>
        <dbReference type="EMBL" id="ROP43967.1"/>
    </source>
</evidence>
<dbReference type="InParanoid" id="A0A3N1HN72"/>
<dbReference type="Pfam" id="PF12911">
    <property type="entry name" value="OppC_N"/>
    <property type="match status" value="1"/>
</dbReference>
<gene>
    <name evidence="10" type="ORF">EDC03_1564</name>
</gene>
<evidence type="ECO:0000256" key="6">
    <source>
        <dbReference type="ARBA" id="ARBA00023136"/>
    </source>
</evidence>
<organism evidence="10 11">
    <name type="scientific">Pseudokineococcus lusitanus</name>
    <dbReference type="NCBI Taxonomy" id="763993"/>
    <lineage>
        <taxon>Bacteria</taxon>
        <taxon>Bacillati</taxon>
        <taxon>Actinomycetota</taxon>
        <taxon>Actinomycetes</taxon>
        <taxon>Kineosporiales</taxon>
        <taxon>Kineosporiaceae</taxon>
        <taxon>Pseudokineococcus</taxon>
    </lineage>
</organism>
<keyword evidence="11" id="KW-1185">Reference proteome</keyword>
<comment type="subcellular location">
    <subcellularLocation>
        <location evidence="1 7">Cell membrane</location>
        <topology evidence="1 7">Multi-pass membrane protein</topology>
    </subcellularLocation>
</comment>
<dbReference type="PROSITE" id="PS50928">
    <property type="entry name" value="ABC_TM1"/>
    <property type="match status" value="1"/>
</dbReference>
<dbReference type="Pfam" id="PF00528">
    <property type="entry name" value="BPD_transp_1"/>
    <property type="match status" value="1"/>
</dbReference>
<dbReference type="EMBL" id="RJKN01000003">
    <property type="protein sequence ID" value="ROP43967.1"/>
    <property type="molecule type" value="Genomic_DNA"/>
</dbReference>
<evidence type="ECO:0000256" key="1">
    <source>
        <dbReference type="ARBA" id="ARBA00004651"/>
    </source>
</evidence>
<keyword evidence="3" id="KW-1003">Cell membrane</keyword>